<gene>
    <name evidence="3" type="ORF">GII30_03470</name>
</gene>
<proteinExistence type="inferred from homology"/>
<dbReference type="InterPro" id="IPR032466">
    <property type="entry name" value="Metal_Hydrolase"/>
</dbReference>
<name>A0A857KUH9_9ACTN</name>
<dbReference type="Gene3D" id="3.20.20.140">
    <property type="entry name" value="Metal-dependent hydrolases"/>
    <property type="match status" value="1"/>
</dbReference>
<dbReference type="GO" id="GO:0016787">
    <property type="term" value="F:hydrolase activity"/>
    <property type="evidence" value="ECO:0007669"/>
    <property type="project" value="InterPro"/>
</dbReference>
<dbReference type="PANTHER" id="PTHR43569:SF1">
    <property type="entry name" value="BLL3371 PROTEIN"/>
    <property type="match status" value="1"/>
</dbReference>
<sequence length="378" mass="40413">MNRLGGVLPGIVDAHLHQWNPRRTPSSSDILTRGLHFVTDLGRHVVPRVTGRGEPEFLLNPSALLRAYEPRDYLADAARVLPVTGARIDTVVCVESLSLSGRDASPAAETGYTASLPFGLGSAPRLGAIVAAADPRADDLGDRLDAHAAASELLRGVRWCAARHPDPGVRDFAADDGVLSSAEFLTGFESIARRGLVFEVMCYSHQLYDVVILAREFPDTTIVVEHMGIPVGAFGPVGARTGATAANRADILRLWRERIVTLATYPNVVVKLSGLALPVLGYGKARWGNIGGRETLAEMVGPLVDHLAGQFGPERLVFGSDFPVDKPNATLDDLVGALSDVLDKRGSYWLKRVFADNARAVYGIDAPDGPRAGDVETA</sequence>
<dbReference type="InterPro" id="IPR006680">
    <property type="entry name" value="Amidohydro-rel"/>
</dbReference>
<dbReference type="RefSeq" id="WP_040515825.1">
    <property type="nucleotide sequence ID" value="NZ_CP045804.1"/>
</dbReference>
<reference evidence="3" key="1">
    <citation type="journal article" date="2021" name="Nat. Microbiol.">
        <title>Cocultivation of an ultrasmall environmental parasitic bacterium with lytic ability against bacteria associated with wastewater foams.</title>
        <authorList>
            <person name="Batinovic S."/>
            <person name="Rose J.J.A."/>
            <person name="Ratcliffe J."/>
            <person name="Seviour R.J."/>
            <person name="Petrovski S."/>
        </authorList>
    </citation>
    <scope>NUCLEOTIDE SEQUENCE</scope>
    <source>
        <strain evidence="3">CON44</strain>
    </source>
</reference>
<comment type="similarity">
    <text evidence="1">Belongs to the metallo-dependent hydrolases superfamily.</text>
</comment>
<accession>A0A857KUH9</accession>
<dbReference type="PANTHER" id="PTHR43569">
    <property type="entry name" value="AMIDOHYDROLASE"/>
    <property type="match status" value="1"/>
</dbReference>
<dbReference type="InterPro" id="IPR052350">
    <property type="entry name" value="Metallo-dep_Lactonases"/>
</dbReference>
<evidence type="ECO:0000259" key="2">
    <source>
        <dbReference type="Pfam" id="PF04909"/>
    </source>
</evidence>
<evidence type="ECO:0000256" key="1">
    <source>
        <dbReference type="ARBA" id="ARBA00038310"/>
    </source>
</evidence>
<organism evidence="3">
    <name type="scientific">Gordonia amarae</name>
    <dbReference type="NCBI Taxonomy" id="36821"/>
    <lineage>
        <taxon>Bacteria</taxon>
        <taxon>Bacillati</taxon>
        <taxon>Actinomycetota</taxon>
        <taxon>Actinomycetes</taxon>
        <taxon>Mycobacteriales</taxon>
        <taxon>Gordoniaceae</taxon>
        <taxon>Gordonia</taxon>
    </lineage>
</organism>
<evidence type="ECO:0000313" key="3">
    <source>
        <dbReference type="EMBL" id="QHN38361.1"/>
    </source>
</evidence>
<dbReference type="Pfam" id="PF04909">
    <property type="entry name" value="Amidohydro_2"/>
    <property type="match status" value="1"/>
</dbReference>
<protein>
    <submittedName>
        <fullName evidence="3">Amidohydrolase family protein</fullName>
    </submittedName>
</protein>
<dbReference type="SUPFAM" id="SSF51556">
    <property type="entry name" value="Metallo-dependent hydrolases"/>
    <property type="match status" value="1"/>
</dbReference>
<feature type="domain" description="Amidohydrolase-related" evidence="2">
    <location>
        <begin position="12"/>
        <end position="364"/>
    </location>
</feature>
<dbReference type="AlphaFoldDB" id="A0A857KUH9"/>
<dbReference type="EMBL" id="CP045810">
    <property type="protein sequence ID" value="QHN38361.1"/>
    <property type="molecule type" value="Genomic_DNA"/>
</dbReference>